<evidence type="ECO:0000313" key="3">
    <source>
        <dbReference type="Proteomes" id="UP001595528"/>
    </source>
</evidence>
<comment type="caution">
    <text evidence="2">The sequence shown here is derived from an EMBL/GenBank/DDBJ whole genome shotgun (WGS) entry which is preliminary data.</text>
</comment>
<gene>
    <name evidence="2" type="ORF">ACFOGJ_09630</name>
</gene>
<reference evidence="3" key="1">
    <citation type="journal article" date="2019" name="Int. J. Syst. Evol. Microbiol.">
        <title>The Global Catalogue of Microorganisms (GCM) 10K type strain sequencing project: providing services to taxonomists for standard genome sequencing and annotation.</title>
        <authorList>
            <consortium name="The Broad Institute Genomics Platform"/>
            <consortium name="The Broad Institute Genome Sequencing Center for Infectious Disease"/>
            <person name="Wu L."/>
            <person name="Ma J."/>
        </authorList>
    </citation>
    <scope>NUCLEOTIDE SEQUENCE [LARGE SCALE GENOMIC DNA]</scope>
    <source>
        <strain evidence="3">KCTC 42964</strain>
    </source>
</reference>
<evidence type="ECO:0000313" key="2">
    <source>
        <dbReference type="EMBL" id="MFC3227490.1"/>
    </source>
</evidence>
<dbReference type="EMBL" id="JBHRTR010000023">
    <property type="protein sequence ID" value="MFC3227490.1"/>
    <property type="molecule type" value="Genomic_DNA"/>
</dbReference>
<dbReference type="EC" id="2.3.2.-" evidence="2"/>
<name>A0ABV7KZ98_9PROT</name>
<organism evidence="2 3">
    <name type="scientific">Marinibaculum pumilum</name>
    <dbReference type="NCBI Taxonomy" id="1766165"/>
    <lineage>
        <taxon>Bacteria</taxon>
        <taxon>Pseudomonadati</taxon>
        <taxon>Pseudomonadota</taxon>
        <taxon>Alphaproteobacteria</taxon>
        <taxon>Rhodospirillales</taxon>
        <taxon>Rhodospirillaceae</taxon>
        <taxon>Marinibaculum</taxon>
    </lineage>
</organism>
<dbReference type="CDD" id="cd06661">
    <property type="entry name" value="GGCT_like"/>
    <property type="match status" value="1"/>
</dbReference>
<dbReference type="RefSeq" id="WP_379899671.1">
    <property type="nucleotide sequence ID" value="NZ_JBHRTR010000023.1"/>
</dbReference>
<keyword evidence="3" id="KW-1185">Reference proteome</keyword>
<dbReference type="InterPro" id="IPR013024">
    <property type="entry name" value="GGCT-like"/>
</dbReference>
<evidence type="ECO:0000256" key="1">
    <source>
        <dbReference type="SAM" id="SignalP"/>
    </source>
</evidence>
<accession>A0ABV7KZ98</accession>
<feature type="chain" id="PRO_5045652216" evidence="1">
    <location>
        <begin position="24"/>
        <end position="238"/>
    </location>
</feature>
<feature type="signal peptide" evidence="1">
    <location>
        <begin position="1"/>
        <end position="23"/>
    </location>
</feature>
<keyword evidence="2" id="KW-0012">Acyltransferase</keyword>
<dbReference type="GO" id="GO:0016746">
    <property type="term" value="F:acyltransferase activity"/>
    <property type="evidence" value="ECO:0007669"/>
    <property type="project" value="UniProtKB-KW"/>
</dbReference>
<protein>
    <submittedName>
        <fullName evidence="2">Gamma-glutamylcyclotransferase family protein</fullName>
        <ecNumber evidence="2">2.3.2.-</ecNumber>
    </submittedName>
</protein>
<dbReference type="Proteomes" id="UP001595528">
    <property type="component" value="Unassembled WGS sequence"/>
</dbReference>
<keyword evidence="1" id="KW-0732">Signal</keyword>
<dbReference type="Gene3D" id="3.10.490.10">
    <property type="entry name" value="Gamma-glutamyl cyclotransferase-like"/>
    <property type="match status" value="1"/>
</dbReference>
<proteinExistence type="predicted"/>
<keyword evidence="2" id="KW-0808">Transferase</keyword>
<sequence length="238" mass="26466">MHPRLLSLAAGIALSLASLPAAADDCHPDPDPQMPQYTLGYGSLMETASKARTVKQSGPSLPVRVAGFRRGWIDPGTDPGPQPVYLGVRPDPDASMIAAIYRLDDAADIHRTDRREYIYCRSLVPPADLKMLGGQPRPNGQVWLYVTPESHVGAATPETPIVQSYVDVFVSGCLELQDRYDLDGFARECIDSTTGWSAHWVNDRIYPRRPFVYRKNAVRIDRLLQAALPEIFPRIRIE</sequence>